<evidence type="ECO:0000313" key="1">
    <source>
        <dbReference type="EMBL" id="SDX61027.1"/>
    </source>
</evidence>
<dbReference type="AlphaFoldDB" id="A0A1H3D3R7"/>
<keyword evidence="2" id="KW-1185">Reference proteome</keyword>
<reference evidence="1 2" key="1">
    <citation type="submission" date="2016-10" db="EMBL/GenBank/DDBJ databases">
        <authorList>
            <person name="de Groot N.N."/>
        </authorList>
    </citation>
    <scope>NUCLEOTIDE SEQUENCE [LARGE SCALE GENOMIC DNA]</scope>
    <source>
        <strain evidence="1 2">DSM 45610</strain>
    </source>
</reference>
<dbReference type="Proteomes" id="UP000198534">
    <property type="component" value="Unassembled WGS sequence"/>
</dbReference>
<proteinExistence type="predicted"/>
<organism evidence="1 2">
    <name type="scientific">Marininema mesophilum</name>
    <dbReference type="NCBI Taxonomy" id="1048340"/>
    <lineage>
        <taxon>Bacteria</taxon>
        <taxon>Bacillati</taxon>
        <taxon>Bacillota</taxon>
        <taxon>Bacilli</taxon>
        <taxon>Bacillales</taxon>
        <taxon>Thermoactinomycetaceae</taxon>
        <taxon>Marininema</taxon>
    </lineage>
</organism>
<protein>
    <submittedName>
        <fullName evidence="1">Uncharacterized protein</fullName>
    </submittedName>
</protein>
<evidence type="ECO:0000313" key="2">
    <source>
        <dbReference type="Proteomes" id="UP000198534"/>
    </source>
</evidence>
<dbReference type="EMBL" id="FNNQ01000039">
    <property type="protein sequence ID" value="SDX61027.1"/>
    <property type="molecule type" value="Genomic_DNA"/>
</dbReference>
<accession>A0A1H3D3R7</accession>
<sequence length="72" mass="7957">MTLLSLKAVTLVNKNIANTLTLPQLKHPKGTSFGRSGILGNSRLLTGVYSKLKRFAQPQVHEALLARCSWMH</sequence>
<gene>
    <name evidence="1" type="ORF">SAMN05444487_1391</name>
</gene>
<name>A0A1H3D3R7_9BACL</name>